<comment type="caution">
    <text evidence="1">The sequence shown here is derived from an EMBL/GenBank/DDBJ whole genome shotgun (WGS) entry which is preliminary data.</text>
</comment>
<gene>
    <name evidence="1" type="ORF">CVLEPA_LOCUS21683</name>
</gene>
<protein>
    <submittedName>
        <fullName evidence="1">Uncharacterized protein</fullName>
    </submittedName>
</protein>
<sequence>MVKLHFRELICRRCWKRLYRPCQYSMGLSKRSLPDAENFAKNNQSELKTQVSLRRKRRGIRRMQRFRIRINCRNCRTNCFN</sequence>
<evidence type="ECO:0000313" key="2">
    <source>
        <dbReference type="Proteomes" id="UP001642483"/>
    </source>
</evidence>
<dbReference type="Proteomes" id="UP001642483">
    <property type="component" value="Unassembled WGS sequence"/>
</dbReference>
<proteinExistence type="predicted"/>
<evidence type="ECO:0000313" key="1">
    <source>
        <dbReference type="EMBL" id="CAK8689717.1"/>
    </source>
</evidence>
<dbReference type="EMBL" id="CAWYQH010000108">
    <property type="protein sequence ID" value="CAK8689717.1"/>
    <property type="molecule type" value="Genomic_DNA"/>
</dbReference>
<keyword evidence="2" id="KW-1185">Reference proteome</keyword>
<accession>A0ABP0GD90</accession>
<name>A0ABP0GD90_CLALP</name>
<reference evidence="1 2" key="1">
    <citation type="submission" date="2024-02" db="EMBL/GenBank/DDBJ databases">
        <authorList>
            <person name="Daric V."/>
            <person name="Darras S."/>
        </authorList>
    </citation>
    <scope>NUCLEOTIDE SEQUENCE [LARGE SCALE GENOMIC DNA]</scope>
</reference>
<organism evidence="1 2">
    <name type="scientific">Clavelina lepadiformis</name>
    <name type="common">Light-bulb sea squirt</name>
    <name type="synonym">Ascidia lepadiformis</name>
    <dbReference type="NCBI Taxonomy" id="159417"/>
    <lineage>
        <taxon>Eukaryota</taxon>
        <taxon>Metazoa</taxon>
        <taxon>Chordata</taxon>
        <taxon>Tunicata</taxon>
        <taxon>Ascidiacea</taxon>
        <taxon>Aplousobranchia</taxon>
        <taxon>Clavelinidae</taxon>
        <taxon>Clavelina</taxon>
    </lineage>
</organism>